<dbReference type="NCBIfam" id="TIGR02595">
    <property type="entry name" value="PEP_CTERM"/>
    <property type="match status" value="1"/>
</dbReference>
<feature type="region of interest" description="Disordered" evidence="1">
    <location>
        <begin position="12"/>
        <end position="35"/>
    </location>
</feature>
<reference evidence="4" key="1">
    <citation type="submission" date="2019-03" db="EMBL/GenBank/DDBJ databases">
        <title>Aquabacterium pictum sp.nov., the first bacteriochlorophyll a-containing freshwater bacterium in the genus Aquabacterium of the class Betaproteobacteria.</title>
        <authorList>
            <person name="Hirose S."/>
            <person name="Tank M."/>
            <person name="Hara E."/>
            <person name="Tamaki H."/>
            <person name="Takaichi S."/>
            <person name="Haruta S."/>
            <person name="Hanada S."/>
        </authorList>
    </citation>
    <scope>NUCLEOTIDE SEQUENCE [LARGE SCALE GENOMIC DNA]</scope>
    <source>
        <strain evidence="4">W35</strain>
    </source>
</reference>
<evidence type="ECO:0000259" key="2">
    <source>
        <dbReference type="Pfam" id="PF07589"/>
    </source>
</evidence>
<sequence length="313" mass="32412">MVPVGHAANMVRSGVCTPHKGGGPETPGRAATRPIPTKAEPMKRWMILRAAAAAAVLAGSTVAAQAQALNWGSYVYTFADCDPSSSSSGQSPGGSKSCDTAEASAQATTTFTSMKAAIRVASTAPAGDYHAGNIIQDALLATPTDTRLAGTAGTVRFSVAFDGQMSAQTDLYFAAYHAKSDPVYGSTNLSFLPLTTDFFGAPEVVTLLRHRAFRDTTVDAMASWELPVIFGSRATYQIGWTINAYAAGAVADFSHTWTLVGLQAFDAHGQALAANFAAASGAVLPASVVPEPQALLLMLVGLGGLALAARRRR</sequence>
<dbReference type="Proteomes" id="UP000301751">
    <property type="component" value="Unassembled WGS sequence"/>
</dbReference>
<evidence type="ECO:0000256" key="1">
    <source>
        <dbReference type="SAM" id="MobiDB-lite"/>
    </source>
</evidence>
<dbReference type="AlphaFoldDB" id="A0A480AZ74"/>
<dbReference type="EMBL" id="BJCL01000013">
    <property type="protein sequence ID" value="GCL65025.1"/>
    <property type="molecule type" value="Genomic_DNA"/>
</dbReference>
<comment type="caution">
    <text evidence="3">The sequence shown here is derived from an EMBL/GenBank/DDBJ whole genome shotgun (WGS) entry which is preliminary data.</text>
</comment>
<evidence type="ECO:0000313" key="4">
    <source>
        <dbReference type="Proteomes" id="UP000301751"/>
    </source>
</evidence>
<proteinExistence type="predicted"/>
<dbReference type="Pfam" id="PF07589">
    <property type="entry name" value="PEP-CTERM"/>
    <property type="match status" value="1"/>
</dbReference>
<name>A0A480AZ74_9BURK</name>
<evidence type="ECO:0000313" key="3">
    <source>
        <dbReference type="EMBL" id="GCL65025.1"/>
    </source>
</evidence>
<protein>
    <recommendedName>
        <fullName evidence="2">Ice-binding protein C-terminal domain-containing protein</fullName>
    </recommendedName>
</protein>
<accession>A0A480AZ74</accession>
<feature type="domain" description="Ice-binding protein C-terminal" evidence="2">
    <location>
        <begin position="289"/>
        <end position="312"/>
    </location>
</feature>
<keyword evidence="4" id="KW-1185">Reference proteome</keyword>
<dbReference type="InterPro" id="IPR013424">
    <property type="entry name" value="Ice-binding_C"/>
</dbReference>
<organism evidence="3 4">
    <name type="scientific">Pseudaquabacterium pictum</name>
    <dbReference type="NCBI Taxonomy" id="2315236"/>
    <lineage>
        <taxon>Bacteria</taxon>
        <taxon>Pseudomonadati</taxon>
        <taxon>Pseudomonadota</taxon>
        <taxon>Betaproteobacteria</taxon>
        <taxon>Burkholderiales</taxon>
        <taxon>Sphaerotilaceae</taxon>
        <taxon>Pseudaquabacterium</taxon>
    </lineage>
</organism>
<gene>
    <name evidence="3" type="ORF">AQPW35_41060</name>
</gene>